<sequence>MKTTGAAIKIFGLMISFLLIAITPSGAVAGEKEVVLDSGGQPVRANAPYYIWKPEERAWISRYGNRTLSPFSCPRRVVLFSNAIVETPPPVIFVLLSSSDDVVRVSTELNIMFARRFFCRDESGYWRVANSSLPIKEVVLSGSKSSYDSTFTIQKSVNGSYKFAFGSADKPIDIGLDGIYPGISRLVLSNTSSFGVSFIPA</sequence>
<dbReference type="PANTHER" id="PTHR33107:SF53">
    <property type="entry name" value="NEPROSIN DOMAIN-CONTAINING PROTEIN"/>
    <property type="match status" value="1"/>
</dbReference>
<dbReference type="InterPro" id="IPR011065">
    <property type="entry name" value="Kunitz_inhibitor_STI-like_sf"/>
</dbReference>
<dbReference type="EMBL" id="LR031875">
    <property type="protein sequence ID" value="VDD29371.1"/>
    <property type="molecule type" value="Genomic_DNA"/>
</dbReference>
<gene>
    <name evidence="2" type="ORF">BOLC9T54694H</name>
</gene>
<organism evidence="2">
    <name type="scientific">Brassica oleracea</name>
    <name type="common">Wild cabbage</name>
    <dbReference type="NCBI Taxonomy" id="3712"/>
    <lineage>
        <taxon>Eukaryota</taxon>
        <taxon>Viridiplantae</taxon>
        <taxon>Streptophyta</taxon>
        <taxon>Embryophyta</taxon>
        <taxon>Tracheophyta</taxon>
        <taxon>Spermatophyta</taxon>
        <taxon>Magnoliopsida</taxon>
        <taxon>eudicotyledons</taxon>
        <taxon>Gunneridae</taxon>
        <taxon>Pentapetalae</taxon>
        <taxon>rosids</taxon>
        <taxon>malvids</taxon>
        <taxon>Brassicales</taxon>
        <taxon>Brassicaceae</taxon>
        <taxon>Brassiceae</taxon>
        <taxon>Brassica</taxon>
    </lineage>
</organism>
<dbReference type="CDD" id="cd23369">
    <property type="entry name" value="beta-trefoil_STI_AtKTI6-like"/>
    <property type="match status" value="1"/>
</dbReference>
<name>A0A3P6DZN6_BRAOL</name>
<reference evidence="2" key="1">
    <citation type="submission" date="2018-11" db="EMBL/GenBank/DDBJ databases">
        <authorList>
            <consortium name="Genoscope - CEA"/>
            <person name="William W."/>
        </authorList>
    </citation>
    <scope>NUCLEOTIDE SEQUENCE</scope>
</reference>
<accession>A0A3P6DZN6</accession>
<dbReference type="AlphaFoldDB" id="A0A3P6DZN6"/>
<keyword evidence="1" id="KW-0732">Signal</keyword>
<evidence type="ECO:0000256" key="1">
    <source>
        <dbReference type="SAM" id="SignalP"/>
    </source>
</evidence>
<dbReference type="SUPFAM" id="SSF50386">
    <property type="entry name" value="STI-like"/>
    <property type="match status" value="1"/>
</dbReference>
<feature type="chain" id="PRO_5017994106" evidence="1">
    <location>
        <begin position="30"/>
        <end position="201"/>
    </location>
</feature>
<protein>
    <submittedName>
        <fullName evidence="2">Uncharacterized protein</fullName>
    </submittedName>
</protein>
<dbReference type="PANTHER" id="PTHR33107">
    <property type="entry name" value="KUNITZ TRYPSIN INHIBITOR 2"/>
    <property type="match status" value="1"/>
</dbReference>
<feature type="signal peptide" evidence="1">
    <location>
        <begin position="1"/>
        <end position="29"/>
    </location>
</feature>
<dbReference type="Pfam" id="PF00197">
    <property type="entry name" value="Kunitz_legume"/>
    <property type="match status" value="1"/>
</dbReference>
<dbReference type="Gene3D" id="2.80.10.50">
    <property type="match status" value="1"/>
</dbReference>
<evidence type="ECO:0000313" key="2">
    <source>
        <dbReference type="EMBL" id="VDD29371.1"/>
    </source>
</evidence>
<dbReference type="GO" id="GO:0004866">
    <property type="term" value="F:endopeptidase inhibitor activity"/>
    <property type="evidence" value="ECO:0007669"/>
    <property type="project" value="InterPro"/>
</dbReference>
<proteinExistence type="predicted"/>
<dbReference type="SMART" id="SM00452">
    <property type="entry name" value="STI"/>
    <property type="match status" value="1"/>
</dbReference>
<dbReference type="InterPro" id="IPR002160">
    <property type="entry name" value="Prot_inh_Kunz-lg"/>
</dbReference>